<sequence length="215" mass="23589">MKFKTLLLAASIPLVKVIIVTLVGSFIALDRISILNEDAMDHLNKVAFYVFTPALVYANLAKTLTLHSLVTLWFMPLNIFITFVSGSILGWLLIRLTRAPSHLRGLILGCCSAGNLGNMLVIIIPAICKEKGSPFGDQDVCLKYGMAYASLSMAIGSIYLWLYVYNIMRVSSSKMIKEIDGSVDGMIEGAVNISSRNCCEPQLQECSISEDSVDR</sequence>
<feature type="transmembrane region" description="Helical" evidence="9">
    <location>
        <begin position="106"/>
        <end position="127"/>
    </location>
</feature>
<dbReference type="Proteomes" id="UP000554482">
    <property type="component" value="Unassembled WGS sequence"/>
</dbReference>
<evidence type="ECO:0000256" key="1">
    <source>
        <dbReference type="ARBA" id="ARBA00004477"/>
    </source>
</evidence>
<evidence type="ECO:0000256" key="7">
    <source>
        <dbReference type="ARBA" id="ARBA00025100"/>
    </source>
</evidence>
<keyword evidence="2" id="KW-0813">Transport</keyword>
<evidence type="ECO:0000256" key="4">
    <source>
        <dbReference type="ARBA" id="ARBA00022989"/>
    </source>
</evidence>
<evidence type="ECO:0000256" key="8">
    <source>
        <dbReference type="ARBA" id="ARBA00025752"/>
    </source>
</evidence>
<dbReference type="InterPro" id="IPR045033">
    <property type="entry name" value="PILS1/3/4/5/7"/>
</dbReference>
<comment type="caution">
    <text evidence="10">The sequence shown here is derived from an EMBL/GenBank/DDBJ whole genome shotgun (WGS) entry which is preliminary data.</text>
</comment>
<evidence type="ECO:0000256" key="2">
    <source>
        <dbReference type="ARBA" id="ARBA00022448"/>
    </source>
</evidence>
<dbReference type="PANTHER" id="PTHR31651">
    <property type="match status" value="1"/>
</dbReference>
<evidence type="ECO:0000256" key="5">
    <source>
        <dbReference type="ARBA" id="ARBA00023136"/>
    </source>
</evidence>
<organism evidence="10 11">
    <name type="scientific">Thalictrum thalictroides</name>
    <name type="common">Rue-anemone</name>
    <name type="synonym">Anemone thalictroides</name>
    <dbReference type="NCBI Taxonomy" id="46969"/>
    <lineage>
        <taxon>Eukaryota</taxon>
        <taxon>Viridiplantae</taxon>
        <taxon>Streptophyta</taxon>
        <taxon>Embryophyta</taxon>
        <taxon>Tracheophyta</taxon>
        <taxon>Spermatophyta</taxon>
        <taxon>Magnoliopsida</taxon>
        <taxon>Ranunculales</taxon>
        <taxon>Ranunculaceae</taxon>
        <taxon>Thalictroideae</taxon>
        <taxon>Thalictrum</taxon>
    </lineage>
</organism>
<dbReference type="Pfam" id="PF03547">
    <property type="entry name" value="Mem_trans"/>
    <property type="match status" value="1"/>
</dbReference>
<evidence type="ECO:0000313" key="10">
    <source>
        <dbReference type="EMBL" id="KAF5188435.1"/>
    </source>
</evidence>
<feature type="transmembrane region" description="Helical" evidence="9">
    <location>
        <begin position="72"/>
        <end position="94"/>
    </location>
</feature>
<keyword evidence="11" id="KW-1185">Reference proteome</keyword>
<comment type="similarity">
    <text evidence="8">Belongs to the auxin efflux carrier (TC 2.A.69.2) family.</text>
</comment>
<protein>
    <submittedName>
        <fullName evidence="10">Auxin efflux carrier-like protein</fullName>
    </submittedName>
</protein>
<keyword evidence="3 9" id="KW-0812">Transmembrane</keyword>
<dbReference type="GO" id="GO:0080162">
    <property type="term" value="P:endoplasmic reticulum to cytosol auxin transport"/>
    <property type="evidence" value="ECO:0007669"/>
    <property type="project" value="InterPro"/>
</dbReference>
<dbReference type="GO" id="GO:0009734">
    <property type="term" value="P:auxin-activated signaling pathway"/>
    <property type="evidence" value="ECO:0007669"/>
    <property type="project" value="UniProtKB-KW"/>
</dbReference>
<evidence type="ECO:0000313" key="11">
    <source>
        <dbReference type="Proteomes" id="UP000554482"/>
    </source>
</evidence>
<evidence type="ECO:0000256" key="6">
    <source>
        <dbReference type="ARBA" id="ARBA00023294"/>
    </source>
</evidence>
<dbReference type="GO" id="GO:0005789">
    <property type="term" value="C:endoplasmic reticulum membrane"/>
    <property type="evidence" value="ECO:0007669"/>
    <property type="project" value="UniProtKB-SubCell"/>
</dbReference>
<comment type="subcellular location">
    <subcellularLocation>
        <location evidence="1">Endoplasmic reticulum membrane</location>
        <topology evidence="1">Multi-pass membrane protein</topology>
    </subcellularLocation>
</comment>
<dbReference type="AlphaFoldDB" id="A0A7J6VW86"/>
<gene>
    <name evidence="10" type="ORF">FRX31_021978</name>
</gene>
<evidence type="ECO:0000256" key="3">
    <source>
        <dbReference type="ARBA" id="ARBA00022692"/>
    </source>
</evidence>
<dbReference type="PANTHER" id="PTHR31651:SF33">
    <property type="entry name" value="PROTEIN PIN-LIKES 1"/>
    <property type="match status" value="1"/>
</dbReference>
<feature type="non-terminal residue" evidence="10">
    <location>
        <position position="1"/>
    </location>
</feature>
<dbReference type="EMBL" id="JABWDY010026799">
    <property type="protein sequence ID" value="KAF5188435.1"/>
    <property type="molecule type" value="Genomic_DNA"/>
</dbReference>
<feature type="transmembrane region" description="Helical" evidence="9">
    <location>
        <begin position="6"/>
        <end position="30"/>
    </location>
</feature>
<dbReference type="OrthoDB" id="191139at2759"/>
<accession>A0A7J6VW86</accession>
<comment type="function">
    <text evidence="7">Involved in cellular auxin homeostasis by regulating auxin metabolism. Regulates intracellular auxin accumulation at the endoplasmic reticulum and thus auxin availability for nuclear auxin signaling.</text>
</comment>
<dbReference type="InterPro" id="IPR004776">
    <property type="entry name" value="Mem_transp_PIN-like"/>
</dbReference>
<keyword evidence="5 9" id="KW-0472">Membrane</keyword>
<name>A0A7J6VW86_THATH</name>
<proteinExistence type="inferred from homology"/>
<keyword evidence="6" id="KW-0927">Auxin signaling pathway</keyword>
<evidence type="ECO:0000256" key="9">
    <source>
        <dbReference type="SAM" id="Phobius"/>
    </source>
</evidence>
<reference evidence="10 11" key="1">
    <citation type="submission" date="2020-06" db="EMBL/GenBank/DDBJ databases">
        <title>Transcriptomic and genomic resources for Thalictrum thalictroides and T. hernandezii: Facilitating candidate gene discovery in an emerging model plant lineage.</title>
        <authorList>
            <person name="Arias T."/>
            <person name="Riano-Pachon D.M."/>
            <person name="Di Stilio V.S."/>
        </authorList>
    </citation>
    <scope>NUCLEOTIDE SEQUENCE [LARGE SCALE GENOMIC DNA]</scope>
    <source>
        <strain evidence="11">cv. WT478/WT964</strain>
        <tissue evidence="10">Leaves</tissue>
    </source>
</reference>
<feature type="transmembrane region" description="Helical" evidence="9">
    <location>
        <begin position="147"/>
        <end position="165"/>
    </location>
</feature>
<keyword evidence="4 9" id="KW-1133">Transmembrane helix</keyword>